<reference evidence="1" key="1">
    <citation type="submission" date="2020-08" db="EMBL/GenBank/DDBJ databases">
        <title>Multicomponent nature underlies the extraordinary mechanical properties of spider dragline silk.</title>
        <authorList>
            <person name="Kono N."/>
            <person name="Nakamura H."/>
            <person name="Mori M."/>
            <person name="Yoshida Y."/>
            <person name="Ohtoshi R."/>
            <person name="Malay A.D."/>
            <person name="Moran D.A.P."/>
            <person name="Tomita M."/>
            <person name="Numata K."/>
            <person name="Arakawa K."/>
        </authorList>
    </citation>
    <scope>NUCLEOTIDE SEQUENCE</scope>
</reference>
<comment type="caution">
    <text evidence="1">The sequence shown here is derived from an EMBL/GenBank/DDBJ whole genome shotgun (WGS) entry which is preliminary data.</text>
</comment>
<evidence type="ECO:0000313" key="1">
    <source>
        <dbReference type="EMBL" id="GFY73991.1"/>
    </source>
</evidence>
<accession>A0A8X6YJC4</accession>
<evidence type="ECO:0000313" key="2">
    <source>
        <dbReference type="Proteomes" id="UP000886998"/>
    </source>
</evidence>
<name>A0A8X6YJC4_9ARAC</name>
<sequence length="92" mass="10480">MNVNTPCSEEVTYRQMMGHWCCMLSEGIQSVGALPHSRIESNMTRVEEMSADMRVSMFEWRSHGVLVTLRSIPCSMFCRVTKKCLQDGCRGT</sequence>
<protein>
    <submittedName>
        <fullName evidence="1">Uncharacterized protein</fullName>
    </submittedName>
</protein>
<dbReference type="EMBL" id="BMAV01020501">
    <property type="protein sequence ID" value="GFY73991.1"/>
    <property type="molecule type" value="Genomic_DNA"/>
</dbReference>
<organism evidence="1 2">
    <name type="scientific">Trichonephila inaurata madagascariensis</name>
    <dbReference type="NCBI Taxonomy" id="2747483"/>
    <lineage>
        <taxon>Eukaryota</taxon>
        <taxon>Metazoa</taxon>
        <taxon>Ecdysozoa</taxon>
        <taxon>Arthropoda</taxon>
        <taxon>Chelicerata</taxon>
        <taxon>Arachnida</taxon>
        <taxon>Araneae</taxon>
        <taxon>Araneomorphae</taxon>
        <taxon>Entelegynae</taxon>
        <taxon>Araneoidea</taxon>
        <taxon>Nephilidae</taxon>
        <taxon>Trichonephila</taxon>
        <taxon>Trichonephila inaurata</taxon>
    </lineage>
</organism>
<gene>
    <name evidence="1" type="ORF">TNIN_220521</name>
</gene>
<keyword evidence="2" id="KW-1185">Reference proteome</keyword>
<dbReference type="AlphaFoldDB" id="A0A8X6YJC4"/>
<proteinExistence type="predicted"/>
<dbReference type="Proteomes" id="UP000886998">
    <property type="component" value="Unassembled WGS sequence"/>
</dbReference>